<evidence type="ECO:0000313" key="3">
    <source>
        <dbReference type="EMBL" id="KAJ7096566.1"/>
    </source>
</evidence>
<feature type="transmembrane region" description="Helical" evidence="2">
    <location>
        <begin position="290"/>
        <end position="309"/>
    </location>
</feature>
<reference evidence="3" key="1">
    <citation type="submission" date="2023-03" db="EMBL/GenBank/DDBJ databases">
        <title>Massive genome expansion in bonnet fungi (Mycena s.s.) driven by repeated elements and novel gene families across ecological guilds.</title>
        <authorList>
            <consortium name="Lawrence Berkeley National Laboratory"/>
            <person name="Harder C.B."/>
            <person name="Miyauchi S."/>
            <person name="Viragh M."/>
            <person name="Kuo A."/>
            <person name="Thoen E."/>
            <person name="Andreopoulos B."/>
            <person name="Lu D."/>
            <person name="Skrede I."/>
            <person name="Drula E."/>
            <person name="Henrissat B."/>
            <person name="Morin E."/>
            <person name="Kohler A."/>
            <person name="Barry K."/>
            <person name="LaButti K."/>
            <person name="Morin E."/>
            <person name="Salamov A."/>
            <person name="Lipzen A."/>
            <person name="Mereny Z."/>
            <person name="Hegedus B."/>
            <person name="Baldrian P."/>
            <person name="Stursova M."/>
            <person name="Weitz H."/>
            <person name="Taylor A."/>
            <person name="Grigoriev I.V."/>
            <person name="Nagy L.G."/>
            <person name="Martin F."/>
            <person name="Kauserud H."/>
        </authorList>
    </citation>
    <scope>NUCLEOTIDE SEQUENCE</scope>
    <source>
        <strain evidence="3">CBHHK173m</strain>
    </source>
</reference>
<feature type="transmembrane region" description="Helical" evidence="2">
    <location>
        <begin position="446"/>
        <end position="465"/>
    </location>
</feature>
<dbReference type="EMBL" id="JARJCN010000011">
    <property type="protein sequence ID" value="KAJ7096566.1"/>
    <property type="molecule type" value="Genomic_DNA"/>
</dbReference>
<feature type="region of interest" description="Disordered" evidence="1">
    <location>
        <begin position="506"/>
        <end position="525"/>
    </location>
</feature>
<keyword evidence="2" id="KW-1133">Transmembrane helix</keyword>
<evidence type="ECO:0000256" key="1">
    <source>
        <dbReference type="SAM" id="MobiDB-lite"/>
    </source>
</evidence>
<keyword evidence="4" id="KW-1185">Reference proteome</keyword>
<feature type="transmembrane region" description="Helical" evidence="2">
    <location>
        <begin position="405"/>
        <end position="426"/>
    </location>
</feature>
<evidence type="ECO:0000256" key="2">
    <source>
        <dbReference type="SAM" id="Phobius"/>
    </source>
</evidence>
<organism evidence="3 4">
    <name type="scientific">Mycena belliarum</name>
    <dbReference type="NCBI Taxonomy" id="1033014"/>
    <lineage>
        <taxon>Eukaryota</taxon>
        <taxon>Fungi</taxon>
        <taxon>Dikarya</taxon>
        <taxon>Basidiomycota</taxon>
        <taxon>Agaricomycotina</taxon>
        <taxon>Agaricomycetes</taxon>
        <taxon>Agaricomycetidae</taxon>
        <taxon>Agaricales</taxon>
        <taxon>Marasmiineae</taxon>
        <taxon>Mycenaceae</taxon>
        <taxon>Mycena</taxon>
    </lineage>
</organism>
<feature type="compositionally biased region" description="Acidic residues" evidence="1">
    <location>
        <begin position="506"/>
        <end position="517"/>
    </location>
</feature>
<gene>
    <name evidence="3" type="ORF">B0H15DRAFT_49704</name>
</gene>
<proteinExistence type="predicted"/>
<accession>A0AAD6XSJ1</accession>
<protein>
    <submittedName>
        <fullName evidence="3">Uncharacterized protein</fullName>
    </submittedName>
</protein>
<keyword evidence="2" id="KW-0472">Membrane</keyword>
<keyword evidence="2" id="KW-0812">Transmembrane</keyword>
<dbReference type="Proteomes" id="UP001222325">
    <property type="component" value="Unassembled WGS sequence"/>
</dbReference>
<dbReference type="AlphaFoldDB" id="A0AAD6XSJ1"/>
<sequence>MHWQAPCWSPCHPADYCLLPLGQSCFVSSFPGATDRAPRCRLRASTMRWGPSTGNAYIWADPDLWLEPGGALKLPSATVSGPQAVSWLRHMRTQLIASEPPLAVLILIVPCPVTLHRIRSSLPARLAPEPCFGLPGLAFDPSKSWLGIAVEQQVLLAVASAAQLQLRLHRHETTSLSGEMPIPTLIRPGRFIKRCGFRSKDPLSSSVWHHRRCTSSRSCAAVSRPQPCSSGSTSSPWARRCARCGCANGAARPCYTLSFATARSSRKPPCSSSRRGISHRTCDIAVRVQIFPMILRTLGFGLFTSLRVLALSERNWPLAIFVFLLCFPSAIGPAYVYSHQDAAAVTRYGCGLAYTASPTLHDRLRMAGIAADILAESIAIVVTIHRTFGLRKSEVSVEGKTRPGLASYILKNGVIYFLALLVLSLADMQVLIFDHVPEFATRYDYWVVPYYTPVFRTIIICRFLLTLRAVYFDQGADGEGVTDVDNSIRFASRVIGSMGAPIDADSDGEDYFEDEPEGASGVVDSADPRAAGLEMMATRAAGTDTGVDLHEFARPPDCKADRVQV</sequence>
<comment type="caution">
    <text evidence="3">The sequence shown here is derived from an EMBL/GenBank/DDBJ whole genome shotgun (WGS) entry which is preliminary data.</text>
</comment>
<name>A0AAD6XSJ1_9AGAR</name>
<evidence type="ECO:0000313" key="4">
    <source>
        <dbReference type="Proteomes" id="UP001222325"/>
    </source>
</evidence>
<feature type="transmembrane region" description="Helical" evidence="2">
    <location>
        <begin position="316"/>
        <end position="337"/>
    </location>
</feature>